<name>A0A5C4N3X0_9ACTN</name>
<sequence>MIQRTKHTSTSGGAAPPPRWRRLATVSAAAALLGAGLVAGPAAATPAPYGHADARGGKPKPVAATDLDVLFVGAHPDDESGRLSTFGQWGEQFGSRVGVVTITRGEGGGNAVGPEEGPALGLIREREERAAVGTAGVRDVFNLDKVDFYYSVSAPLHQQAWDAEDTLERLVRVVRETRPDVVVTMTPAPTPGNHGGHQEAARLAAEAYAVAGDPSRFRSQITKEGLRPFAPAKLFLNSARGTGQPGSSCPRTFTPTDPTDDVYGVWAGARSAASGKTWALIEREAQRKYASQGWAGFPDPSTDPEAIACDSFTQVASRVPFARGDQSAAAASPSAMLRGAVLPARGGLPLGTGLELTGTTVDLAPGQSLTLQARLTAPRRSTLARATGTLTLPDGWRGPRTVSFGTVRRGQTVTRTIRVTAPPDAAANTRALVGLEVRSGGRSGYTNQKLFVTPEVSGSQELLPQVAEFEEWAPTVGLPQLRGLVAPVLTLPSGGTRTVGIDVTNHSGTAQSGTVTVDLPDGFAAADDTVTYEDLAPGATTRVEVEVTNTDETLPTSNEGGVGGDYAYTITTTGASGSSTATAALELVPTTQVGETAAPALDGTVGAGEYSATLDLSRRWEGEACTSPADCSATGYVTRSGDDLYVAAEVTDDVKSSVLDASDCKRHWRVDSLEVALDPTGTSENTSTTFKVGALPFTTEGQSCASRDADHTQGPIGAFPMTGEGGSDQTTLDPGNVAPGFEMASSVSSPYTGYVIEMKIPLSALPATVDPDRMGFNMFVYDSDTQDKAGQTRIGWSTWGGVQGDPYRWGRVELGGGAPPQVESTPPRLDFPALDSLDSPQSIAQAVRSGVGLSGLQTLRPRSTARVVAATVRGGTALVTVDVRQRGTAHLFAVTGSEARSVGSAEVVLRPGRHRVRVPVSAAPSAVLLGFDPDRSAGTASSSVRVR</sequence>
<evidence type="ECO:0000256" key="2">
    <source>
        <dbReference type="SAM" id="SignalP"/>
    </source>
</evidence>
<evidence type="ECO:0000313" key="6">
    <source>
        <dbReference type="Proteomes" id="UP000306740"/>
    </source>
</evidence>
<dbReference type="Proteomes" id="UP000306740">
    <property type="component" value="Unassembled WGS sequence"/>
</dbReference>
<dbReference type="InterPro" id="IPR010502">
    <property type="entry name" value="Carb-bd_dom_fam9"/>
</dbReference>
<reference evidence="5 6" key="1">
    <citation type="submission" date="2019-05" db="EMBL/GenBank/DDBJ databases">
        <title>Mumia sp. nov., isolated from the intestinal contents of plateau pika (Ochotona curzoniae) in the Qinghai-Tibet plateau of China.</title>
        <authorList>
            <person name="Tian Z."/>
        </authorList>
    </citation>
    <scope>NUCLEOTIDE SEQUENCE [LARGE SCALE GENOMIC DNA]</scope>
    <source>
        <strain evidence="6">527</strain>
        <strain evidence="5">Z527</strain>
    </source>
</reference>
<dbReference type="Pfam" id="PF02585">
    <property type="entry name" value="PIG-L"/>
    <property type="match status" value="1"/>
</dbReference>
<dbReference type="PANTHER" id="PTHR12993:SF11">
    <property type="entry name" value="N-ACETYLGLUCOSAMINYL-PHOSPHATIDYLINOSITOL DE-N-ACETYLASE"/>
    <property type="match status" value="1"/>
</dbReference>
<dbReference type="SUPFAM" id="SSF102588">
    <property type="entry name" value="LmbE-like"/>
    <property type="match status" value="1"/>
</dbReference>
<dbReference type="InterPro" id="IPR013783">
    <property type="entry name" value="Ig-like_fold"/>
</dbReference>
<dbReference type="OrthoDB" id="3913894at2"/>
<feature type="chain" id="PRO_5036138754" description="Carbohydrate-binding domain-containing protein" evidence="2">
    <location>
        <begin position="45"/>
        <end position="947"/>
    </location>
</feature>
<evidence type="ECO:0000313" key="4">
    <source>
        <dbReference type="EMBL" id="TNC35688.1"/>
    </source>
</evidence>
<dbReference type="GO" id="GO:0030246">
    <property type="term" value="F:carbohydrate binding"/>
    <property type="evidence" value="ECO:0007669"/>
    <property type="project" value="InterPro"/>
</dbReference>
<dbReference type="CDD" id="cd09619">
    <property type="entry name" value="CBM9_like_4"/>
    <property type="match status" value="1"/>
</dbReference>
<feature type="signal peptide" evidence="2">
    <location>
        <begin position="1"/>
        <end position="44"/>
    </location>
</feature>
<dbReference type="Gene3D" id="2.60.40.1190">
    <property type="match status" value="1"/>
</dbReference>
<dbReference type="GO" id="GO:0016137">
    <property type="term" value="P:glycoside metabolic process"/>
    <property type="evidence" value="ECO:0007669"/>
    <property type="project" value="UniProtKB-ARBA"/>
</dbReference>
<keyword evidence="2" id="KW-0732">Signal</keyword>
<dbReference type="EMBL" id="VDFR01000007">
    <property type="protein sequence ID" value="TNC51695.1"/>
    <property type="molecule type" value="Genomic_DNA"/>
</dbReference>
<dbReference type="InterPro" id="IPR003737">
    <property type="entry name" value="GlcNAc_PI_deacetylase-related"/>
</dbReference>
<dbReference type="PANTHER" id="PTHR12993">
    <property type="entry name" value="N-ACETYLGLUCOSAMINYL-PHOSPHATIDYLINOSITOL DE-N-ACETYLASE-RELATED"/>
    <property type="match status" value="1"/>
</dbReference>
<dbReference type="GO" id="GO:0004553">
    <property type="term" value="F:hydrolase activity, hydrolyzing O-glycosyl compounds"/>
    <property type="evidence" value="ECO:0007669"/>
    <property type="project" value="InterPro"/>
</dbReference>
<evidence type="ECO:0000256" key="1">
    <source>
        <dbReference type="ARBA" id="ARBA00022833"/>
    </source>
</evidence>
<dbReference type="RefSeq" id="WP_139105050.1">
    <property type="nucleotide sequence ID" value="NZ_VDFR01000007.1"/>
</dbReference>
<gene>
    <name evidence="5" type="ORF">FHE65_01480</name>
    <name evidence="4" type="ORF">FHE65_26870</name>
</gene>
<dbReference type="SUPFAM" id="SSF49344">
    <property type="entry name" value="CBD9-like"/>
    <property type="match status" value="1"/>
</dbReference>
<dbReference type="Gene3D" id="3.40.50.10320">
    <property type="entry name" value="LmbE-like"/>
    <property type="match status" value="1"/>
</dbReference>
<comment type="caution">
    <text evidence="5">The sequence shown here is derived from an EMBL/GenBank/DDBJ whole genome shotgun (WGS) entry which is preliminary data.</text>
</comment>
<dbReference type="EMBL" id="VDFR01000144">
    <property type="protein sequence ID" value="TNC35688.1"/>
    <property type="molecule type" value="Genomic_DNA"/>
</dbReference>
<dbReference type="Gene3D" id="2.60.40.10">
    <property type="entry name" value="Immunoglobulins"/>
    <property type="match status" value="1"/>
</dbReference>
<proteinExistence type="predicted"/>
<keyword evidence="1" id="KW-0862">Zinc</keyword>
<dbReference type="GO" id="GO:0016052">
    <property type="term" value="P:carbohydrate catabolic process"/>
    <property type="evidence" value="ECO:0007669"/>
    <property type="project" value="InterPro"/>
</dbReference>
<dbReference type="InterPro" id="IPR024078">
    <property type="entry name" value="LmbE-like_dom_sf"/>
</dbReference>
<evidence type="ECO:0000259" key="3">
    <source>
        <dbReference type="Pfam" id="PF06452"/>
    </source>
</evidence>
<feature type="domain" description="Carbohydrate-binding" evidence="3">
    <location>
        <begin position="602"/>
        <end position="815"/>
    </location>
</feature>
<protein>
    <recommendedName>
        <fullName evidence="3">Carbohydrate-binding domain-containing protein</fullName>
    </recommendedName>
</protein>
<evidence type="ECO:0000313" key="5">
    <source>
        <dbReference type="EMBL" id="TNC51695.1"/>
    </source>
</evidence>
<dbReference type="Pfam" id="PF06452">
    <property type="entry name" value="CBM9_1"/>
    <property type="match status" value="1"/>
</dbReference>
<accession>A0A5C4N3X0</accession>
<dbReference type="AlphaFoldDB" id="A0A5C4N3X0"/>
<organism evidence="5 6">
    <name type="scientific">Mumia zhuanghuii</name>
    <dbReference type="NCBI Taxonomy" id="2585211"/>
    <lineage>
        <taxon>Bacteria</taxon>
        <taxon>Bacillati</taxon>
        <taxon>Actinomycetota</taxon>
        <taxon>Actinomycetes</taxon>
        <taxon>Propionibacteriales</taxon>
        <taxon>Nocardioidaceae</taxon>
        <taxon>Mumia</taxon>
    </lineage>
</organism>
<dbReference type="GO" id="GO:0016811">
    <property type="term" value="F:hydrolase activity, acting on carbon-nitrogen (but not peptide) bonds, in linear amides"/>
    <property type="evidence" value="ECO:0007669"/>
    <property type="project" value="TreeGrafter"/>
</dbReference>